<sequence length="131" mass="14662">NISCDESKSVNSQMSGSGIAEGDDGEHMHKYHERFCIILFTLRLLRIVLETEIQTVLSKAINYIILTSLGLSLGKNSIYLTIAIFIVVSGAFILQVVSAVFNNPKNEINGYLMQGNSVEKLQAFQFHEFLY</sequence>
<feature type="non-terminal residue" evidence="3">
    <location>
        <position position="1"/>
    </location>
</feature>
<proteinExistence type="predicted"/>
<evidence type="ECO:0000256" key="1">
    <source>
        <dbReference type="SAM" id="MobiDB-lite"/>
    </source>
</evidence>
<protein>
    <submittedName>
        <fullName evidence="3">Uncharacterized protein</fullName>
    </submittedName>
</protein>
<dbReference type="AlphaFoldDB" id="A0A5J4UY63"/>
<evidence type="ECO:0000313" key="3">
    <source>
        <dbReference type="EMBL" id="KAA6375358.1"/>
    </source>
</evidence>
<accession>A0A5J4UY63</accession>
<gene>
    <name evidence="3" type="ORF">EZS28_029114</name>
</gene>
<name>A0A5J4UY63_9EUKA</name>
<keyword evidence="2" id="KW-0812">Transmembrane</keyword>
<feature type="transmembrane region" description="Helical" evidence="2">
    <location>
        <begin position="78"/>
        <end position="101"/>
    </location>
</feature>
<keyword evidence="2" id="KW-0472">Membrane</keyword>
<feature type="region of interest" description="Disordered" evidence="1">
    <location>
        <begin position="1"/>
        <end position="20"/>
    </location>
</feature>
<evidence type="ECO:0000256" key="2">
    <source>
        <dbReference type="SAM" id="Phobius"/>
    </source>
</evidence>
<evidence type="ECO:0000313" key="4">
    <source>
        <dbReference type="Proteomes" id="UP000324800"/>
    </source>
</evidence>
<comment type="caution">
    <text evidence="3">The sequence shown here is derived from an EMBL/GenBank/DDBJ whole genome shotgun (WGS) entry which is preliminary data.</text>
</comment>
<dbReference type="EMBL" id="SNRW01011290">
    <property type="protein sequence ID" value="KAA6375358.1"/>
    <property type="molecule type" value="Genomic_DNA"/>
</dbReference>
<dbReference type="Proteomes" id="UP000324800">
    <property type="component" value="Unassembled WGS sequence"/>
</dbReference>
<organism evidence="3 4">
    <name type="scientific">Streblomastix strix</name>
    <dbReference type="NCBI Taxonomy" id="222440"/>
    <lineage>
        <taxon>Eukaryota</taxon>
        <taxon>Metamonada</taxon>
        <taxon>Preaxostyla</taxon>
        <taxon>Oxymonadida</taxon>
        <taxon>Streblomastigidae</taxon>
        <taxon>Streblomastix</taxon>
    </lineage>
</organism>
<reference evidence="3 4" key="1">
    <citation type="submission" date="2019-03" db="EMBL/GenBank/DDBJ databases">
        <title>Single cell metagenomics reveals metabolic interactions within the superorganism composed of flagellate Streblomastix strix and complex community of Bacteroidetes bacteria on its surface.</title>
        <authorList>
            <person name="Treitli S.C."/>
            <person name="Kolisko M."/>
            <person name="Husnik F."/>
            <person name="Keeling P."/>
            <person name="Hampl V."/>
        </authorList>
    </citation>
    <scope>NUCLEOTIDE SEQUENCE [LARGE SCALE GENOMIC DNA]</scope>
    <source>
        <strain evidence="3">ST1C</strain>
    </source>
</reference>
<keyword evidence="2" id="KW-1133">Transmembrane helix</keyword>